<dbReference type="PANTHER" id="PTHR30383:SF5">
    <property type="entry name" value="SGNH HYDROLASE-TYPE ESTERASE DOMAIN-CONTAINING PROTEIN"/>
    <property type="match status" value="1"/>
</dbReference>
<dbReference type="RefSeq" id="WP_185676153.1">
    <property type="nucleotide sequence ID" value="NZ_JACHVB010000035.1"/>
</dbReference>
<dbReference type="Pfam" id="PF13472">
    <property type="entry name" value="Lipase_GDSL_2"/>
    <property type="match status" value="1"/>
</dbReference>
<reference evidence="2 3" key="1">
    <citation type="submission" date="2020-07" db="EMBL/GenBank/DDBJ databases">
        <authorList>
            <person name="Feng X."/>
        </authorList>
    </citation>
    <scope>NUCLEOTIDE SEQUENCE [LARGE SCALE GENOMIC DNA]</scope>
    <source>
        <strain evidence="2 3">JCM31066</strain>
    </source>
</reference>
<organism evidence="2 3">
    <name type="scientific">Ruficoccus amylovorans</name>
    <dbReference type="NCBI Taxonomy" id="1804625"/>
    <lineage>
        <taxon>Bacteria</taxon>
        <taxon>Pseudomonadati</taxon>
        <taxon>Verrucomicrobiota</taxon>
        <taxon>Opitutia</taxon>
        <taxon>Puniceicoccales</taxon>
        <taxon>Cerasicoccaceae</taxon>
        <taxon>Ruficoccus</taxon>
    </lineage>
</organism>
<keyword evidence="3" id="KW-1185">Reference proteome</keyword>
<keyword evidence="2" id="KW-0378">Hydrolase</keyword>
<proteinExistence type="predicted"/>
<dbReference type="Gene3D" id="3.40.50.1110">
    <property type="entry name" value="SGNH hydrolase"/>
    <property type="match status" value="1"/>
</dbReference>
<gene>
    <name evidence="2" type="ORF">H5P28_13070</name>
</gene>
<dbReference type="InterPro" id="IPR036514">
    <property type="entry name" value="SGNH_hydro_sf"/>
</dbReference>
<accession>A0A842HFK1</accession>
<dbReference type="AlphaFoldDB" id="A0A842HFK1"/>
<sequence>MSLLFNPGQTILFQGDSITDALRDKETNLADMGRGYASMAAAWLGASRPELGLSFINRGMSGNRITDLVERWQKDCLELKPDWVSVLIGLNDTWRRYDSADPTSVEDFYERYRSILTQCVEAGCRLILCEPFLLPYPEDRKVWREDLDPKIQAVRELAREFGTPYVPFDGVFAAASMKQPPSYWTVDGIHPTPAGHALMARHWLATVGLEA</sequence>
<evidence type="ECO:0000313" key="3">
    <source>
        <dbReference type="Proteomes" id="UP000546464"/>
    </source>
</evidence>
<dbReference type="Proteomes" id="UP000546464">
    <property type="component" value="Unassembled WGS sequence"/>
</dbReference>
<dbReference type="CDD" id="cd01834">
    <property type="entry name" value="SGNH_hydrolase_like_2"/>
    <property type="match status" value="1"/>
</dbReference>
<name>A0A842HFK1_9BACT</name>
<dbReference type="InterPro" id="IPR051532">
    <property type="entry name" value="Ester_Hydrolysis_Enzymes"/>
</dbReference>
<protein>
    <submittedName>
        <fullName evidence="2">SGNH/GDSL hydrolase family protein</fullName>
    </submittedName>
</protein>
<dbReference type="PANTHER" id="PTHR30383">
    <property type="entry name" value="THIOESTERASE 1/PROTEASE 1/LYSOPHOSPHOLIPASE L1"/>
    <property type="match status" value="1"/>
</dbReference>
<dbReference type="EMBL" id="JACHVB010000035">
    <property type="protein sequence ID" value="MBC2595192.1"/>
    <property type="molecule type" value="Genomic_DNA"/>
</dbReference>
<feature type="domain" description="SGNH hydrolase-type esterase" evidence="1">
    <location>
        <begin position="15"/>
        <end position="198"/>
    </location>
</feature>
<evidence type="ECO:0000259" key="1">
    <source>
        <dbReference type="Pfam" id="PF13472"/>
    </source>
</evidence>
<dbReference type="GO" id="GO:0004622">
    <property type="term" value="F:phosphatidylcholine lysophospholipase activity"/>
    <property type="evidence" value="ECO:0007669"/>
    <property type="project" value="TreeGrafter"/>
</dbReference>
<comment type="caution">
    <text evidence="2">The sequence shown here is derived from an EMBL/GenBank/DDBJ whole genome shotgun (WGS) entry which is preliminary data.</text>
</comment>
<dbReference type="InterPro" id="IPR013830">
    <property type="entry name" value="SGNH_hydro"/>
</dbReference>
<dbReference type="SUPFAM" id="SSF52266">
    <property type="entry name" value="SGNH hydrolase"/>
    <property type="match status" value="1"/>
</dbReference>
<evidence type="ECO:0000313" key="2">
    <source>
        <dbReference type="EMBL" id="MBC2595192.1"/>
    </source>
</evidence>